<dbReference type="PANTHER" id="PTHR23092">
    <property type="entry name" value="POLY(A) RNA POLYMERASE"/>
    <property type="match status" value="1"/>
</dbReference>
<dbReference type="GeneID" id="17287222"/>
<dbReference type="GO" id="GO:1990817">
    <property type="term" value="F:poly(A) RNA polymerase activity"/>
    <property type="evidence" value="ECO:0007669"/>
    <property type="project" value="InterPro"/>
</dbReference>
<dbReference type="InterPro" id="IPR043519">
    <property type="entry name" value="NT_sf"/>
</dbReference>
<dbReference type="SUPFAM" id="SSF81631">
    <property type="entry name" value="PAP/OAS1 substrate-binding domain"/>
    <property type="match status" value="1"/>
</dbReference>
<dbReference type="Gene3D" id="3.30.460.10">
    <property type="entry name" value="Beta Polymerase, domain 2"/>
    <property type="match status" value="1"/>
</dbReference>
<dbReference type="GO" id="GO:0043634">
    <property type="term" value="P:polyadenylation-dependent ncRNA catabolic process"/>
    <property type="evidence" value="ECO:0007669"/>
    <property type="project" value="TreeGrafter"/>
</dbReference>
<dbReference type="PANTHER" id="PTHR23092:SF48">
    <property type="entry name" value="NUCLEOTIDYLTRANSFERASE FAMILY PROTEIN"/>
    <property type="match status" value="1"/>
</dbReference>
<evidence type="ECO:0000259" key="2">
    <source>
        <dbReference type="Pfam" id="PF22600"/>
    </source>
</evidence>
<evidence type="ECO:0000256" key="1">
    <source>
        <dbReference type="SAM" id="MobiDB-lite"/>
    </source>
</evidence>
<dbReference type="STRING" id="2903.R1E3H1"/>
<accession>A0A0D3L1R7</accession>
<protein>
    <recommendedName>
        <fullName evidence="2">Poly(A) RNA polymerase mitochondrial-like central palm domain-containing protein</fullName>
    </recommendedName>
</protein>
<dbReference type="CDD" id="cd05402">
    <property type="entry name" value="NT_PAP_TUTase"/>
    <property type="match status" value="1"/>
</dbReference>
<dbReference type="RefSeq" id="XP_005794381.1">
    <property type="nucleotide sequence ID" value="XM_005794324.1"/>
</dbReference>
<dbReference type="HOGENOM" id="CLU_429260_0_0_1"/>
<dbReference type="eggNOG" id="KOG1906">
    <property type="taxonomic scope" value="Eukaryota"/>
</dbReference>
<dbReference type="Pfam" id="PF22600">
    <property type="entry name" value="MTPAP-like_central"/>
    <property type="match status" value="1"/>
</dbReference>
<dbReference type="AlphaFoldDB" id="A0A0D3L1R7"/>
<dbReference type="PaxDb" id="2903-EOD41952"/>
<dbReference type="InterPro" id="IPR054708">
    <property type="entry name" value="MTPAP-like_central"/>
</dbReference>
<keyword evidence="4" id="KW-1185">Reference proteome</keyword>
<dbReference type="GO" id="GO:0003729">
    <property type="term" value="F:mRNA binding"/>
    <property type="evidence" value="ECO:0007669"/>
    <property type="project" value="TreeGrafter"/>
</dbReference>
<feature type="domain" description="Poly(A) RNA polymerase mitochondrial-like central palm" evidence="2">
    <location>
        <begin position="396"/>
        <end position="517"/>
    </location>
</feature>
<dbReference type="KEGG" id="ehx:EMIHUDRAFT_194566"/>
<organism evidence="3 4">
    <name type="scientific">Emiliania huxleyi (strain CCMP1516)</name>
    <dbReference type="NCBI Taxonomy" id="280463"/>
    <lineage>
        <taxon>Eukaryota</taxon>
        <taxon>Haptista</taxon>
        <taxon>Haptophyta</taxon>
        <taxon>Prymnesiophyceae</taxon>
        <taxon>Isochrysidales</taxon>
        <taxon>Noelaerhabdaceae</taxon>
        <taxon>Emiliania</taxon>
    </lineage>
</organism>
<feature type="region of interest" description="Disordered" evidence="1">
    <location>
        <begin position="248"/>
        <end position="334"/>
    </location>
</feature>
<dbReference type="Proteomes" id="UP000013827">
    <property type="component" value="Unassembled WGS sequence"/>
</dbReference>
<dbReference type="GO" id="GO:0031123">
    <property type="term" value="P:RNA 3'-end processing"/>
    <property type="evidence" value="ECO:0007669"/>
    <property type="project" value="TreeGrafter"/>
</dbReference>
<evidence type="ECO:0000313" key="4">
    <source>
        <dbReference type="Proteomes" id="UP000013827"/>
    </source>
</evidence>
<evidence type="ECO:0000313" key="3">
    <source>
        <dbReference type="EnsemblProtists" id="EOD41952"/>
    </source>
</evidence>
<dbReference type="Gene3D" id="1.10.1410.10">
    <property type="match status" value="1"/>
</dbReference>
<reference evidence="4" key="1">
    <citation type="journal article" date="2013" name="Nature">
        <title>Pan genome of the phytoplankton Emiliania underpins its global distribution.</title>
        <authorList>
            <person name="Read B.A."/>
            <person name="Kegel J."/>
            <person name="Klute M.J."/>
            <person name="Kuo A."/>
            <person name="Lefebvre S.C."/>
            <person name="Maumus F."/>
            <person name="Mayer C."/>
            <person name="Miller J."/>
            <person name="Monier A."/>
            <person name="Salamov A."/>
            <person name="Young J."/>
            <person name="Aguilar M."/>
            <person name="Claverie J.M."/>
            <person name="Frickenhaus S."/>
            <person name="Gonzalez K."/>
            <person name="Herman E.K."/>
            <person name="Lin Y.C."/>
            <person name="Napier J."/>
            <person name="Ogata H."/>
            <person name="Sarno A.F."/>
            <person name="Shmutz J."/>
            <person name="Schroeder D."/>
            <person name="de Vargas C."/>
            <person name="Verret F."/>
            <person name="von Dassow P."/>
            <person name="Valentin K."/>
            <person name="Van de Peer Y."/>
            <person name="Wheeler G."/>
            <person name="Dacks J.B."/>
            <person name="Delwiche C.F."/>
            <person name="Dyhrman S.T."/>
            <person name="Glockner G."/>
            <person name="John U."/>
            <person name="Richards T."/>
            <person name="Worden A.Z."/>
            <person name="Zhang X."/>
            <person name="Grigoriev I.V."/>
            <person name="Allen A.E."/>
            <person name="Bidle K."/>
            <person name="Borodovsky M."/>
            <person name="Bowler C."/>
            <person name="Brownlee C."/>
            <person name="Cock J.M."/>
            <person name="Elias M."/>
            <person name="Gladyshev V.N."/>
            <person name="Groth M."/>
            <person name="Guda C."/>
            <person name="Hadaegh A."/>
            <person name="Iglesias-Rodriguez M.D."/>
            <person name="Jenkins J."/>
            <person name="Jones B.M."/>
            <person name="Lawson T."/>
            <person name="Leese F."/>
            <person name="Lindquist E."/>
            <person name="Lobanov A."/>
            <person name="Lomsadze A."/>
            <person name="Malik S.B."/>
            <person name="Marsh M.E."/>
            <person name="Mackinder L."/>
            <person name="Mock T."/>
            <person name="Mueller-Roeber B."/>
            <person name="Pagarete A."/>
            <person name="Parker M."/>
            <person name="Probert I."/>
            <person name="Quesneville H."/>
            <person name="Raines C."/>
            <person name="Rensing S.A."/>
            <person name="Riano-Pachon D.M."/>
            <person name="Richier S."/>
            <person name="Rokitta S."/>
            <person name="Shiraiwa Y."/>
            <person name="Soanes D.M."/>
            <person name="van der Giezen M."/>
            <person name="Wahlund T.M."/>
            <person name="Williams B."/>
            <person name="Wilson W."/>
            <person name="Wolfe G."/>
            <person name="Wurch L.L."/>
        </authorList>
    </citation>
    <scope>NUCLEOTIDE SEQUENCE</scope>
</reference>
<dbReference type="GO" id="GO:0031499">
    <property type="term" value="C:TRAMP complex"/>
    <property type="evidence" value="ECO:0007669"/>
    <property type="project" value="TreeGrafter"/>
</dbReference>
<dbReference type="SUPFAM" id="SSF81301">
    <property type="entry name" value="Nucleotidyltransferase"/>
    <property type="match status" value="1"/>
</dbReference>
<reference evidence="3" key="2">
    <citation type="submission" date="2024-10" db="UniProtKB">
        <authorList>
            <consortium name="EnsemblProtists"/>
        </authorList>
    </citation>
    <scope>IDENTIFICATION</scope>
</reference>
<dbReference type="EnsemblProtists" id="EOD41952">
    <property type="protein sequence ID" value="EOD41952"/>
    <property type="gene ID" value="EMIHUDRAFT_194566"/>
</dbReference>
<dbReference type="GO" id="GO:0005730">
    <property type="term" value="C:nucleolus"/>
    <property type="evidence" value="ECO:0007669"/>
    <property type="project" value="TreeGrafter"/>
</dbReference>
<dbReference type="InterPro" id="IPR045862">
    <property type="entry name" value="Trf4-like"/>
</dbReference>
<name>A0A0D3L1R7_EMIH1</name>
<proteinExistence type="predicted"/>
<sequence length="638" mass="67423">MPSEPSERELQAFCFTVLQRQPPARRVDLLSVASQPWAAALRQLQRVAAAAAHRGIFFSVDEASGARASGLRSKTRPEGSRLPQLATTFVHPSMGSAGLVDRWPDSAGEAAQRAAEARLLSTIRLSDGVVVLTEESVSSDAALRATWQALLLLSHSRLRELACALGATGDGAPSEGAAASERRGGILRALALGLHGGGARFLAEVYERPLWLVATPSDKALTRLGRTLLAWHADSVGEALRAVAAGASDESDEVGSAASEAARSIGSGEPSPPLLRAYSEGTGGGTGCRAARDGELGSRQRLRYADVLTTPRRRMAGAPAARRPRAAALDESPLSDDGCCSCRPRVAAERAGPCDGGRAALSARGEETDCAAQYDSGGGGSAVRHREARERLRHETAHVAAIAKVRSAVNLLWPRAQVRPFGSYATGLMRPGSDIDLVVSLPQVRTTKAMPDAPGALEGRNAIPKDTWHASLARCLLHQAWVIADTVRVVPAKVPIVSFATRYTVGGGAPLRLDVSFESALHLGLYTNDFVHAALREHPPLRPLLLVLKHFLARRSLDKPYLGGLSAYGLLLLVLRFLQALDAAPPEGGALRSLGGIFARLLHFYGTVFDPTVTGVAVSCNGRLGEPATRGRSARRVG</sequence>